<organism evidence="5 6">
    <name type="scientific">Aquimarina hainanensis</name>
    <dbReference type="NCBI Taxonomy" id="1578017"/>
    <lineage>
        <taxon>Bacteria</taxon>
        <taxon>Pseudomonadati</taxon>
        <taxon>Bacteroidota</taxon>
        <taxon>Flavobacteriia</taxon>
        <taxon>Flavobacteriales</taxon>
        <taxon>Flavobacteriaceae</taxon>
        <taxon>Aquimarina</taxon>
    </lineage>
</organism>
<keyword evidence="6" id="KW-1185">Reference proteome</keyword>
<dbReference type="PANTHER" id="PTHR10587">
    <property type="entry name" value="GLYCOSYL TRANSFERASE-RELATED"/>
    <property type="match status" value="1"/>
</dbReference>
<keyword evidence="1" id="KW-0479">Metal-binding</keyword>
<keyword evidence="3" id="KW-0732">Signal</keyword>
<evidence type="ECO:0000313" key="6">
    <source>
        <dbReference type="Proteomes" id="UP001597459"/>
    </source>
</evidence>
<feature type="domain" description="NodB homology" evidence="4">
    <location>
        <begin position="19"/>
        <end position="143"/>
    </location>
</feature>
<gene>
    <name evidence="5" type="ORF">ACFSTE_05985</name>
</gene>
<feature type="chain" id="PRO_5047384276" evidence="3">
    <location>
        <begin position="18"/>
        <end position="307"/>
    </location>
</feature>
<protein>
    <submittedName>
        <fullName evidence="5">Polysaccharide deacetylase family protein</fullName>
    </submittedName>
</protein>
<keyword evidence="2" id="KW-0378">Hydrolase</keyword>
<evidence type="ECO:0000256" key="3">
    <source>
        <dbReference type="SAM" id="SignalP"/>
    </source>
</evidence>
<sequence>MYRILCIGSLFLLQSLAAQKNFVSITIDDVPNVQLLEKTNFSSELLRKIDSMQLPVAIFINEGFLYQNKNYHQNYNQLVQWITNKNVTSGNHTYGHTAYEQYSSFTEDIIKGAVITKEVLAQQEDSLKYFRFPYNNLGKDSISQKKMAHFLSRKGYTITPFTIESEDWLFNTLYENALQKKDFKNARYIGDTYLSYTLNVFEYHQKLSQDQYKRNIRHIFLCHDNVLNTDYLPKIIKHLQSKEYRFISIKEALEDPVYSSKNTYYKKWGISWMYRWIQDPKKRSKLLKAAPDNKEMNKMYNQLLESH</sequence>
<dbReference type="InterPro" id="IPR050248">
    <property type="entry name" value="Polysacc_deacetylase_ArnD"/>
</dbReference>
<feature type="signal peptide" evidence="3">
    <location>
        <begin position="1"/>
        <end position="17"/>
    </location>
</feature>
<dbReference type="Pfam" id="PF01522">
    <property type="entry name" value="Polysacc_deac_1"/>
    <property type="match status" value="1"/>
</dbReference>
<evidence type="ECO:0000313" key="5">
    <source>
        <dbReference type="EMBL" id="MFD2590374.1"/>
    </source>
</evidence>
<reference evidence="6" key="1">
    <citation type="journal article" date="2019" name="Int. J. Syst. Evol. Microbiol.">
        <title>The Global Catalogue of Microorganisms (GCM) 10K type strain sequencing project: providing services to taxonomists for standard genome sequencing and annotation.</title>
        <authorList>
            <consortium name="The Broad Institute Genomics Platform"/>
            <consortium name="The Broad Institute Genome Sequencing Center for Infectious Disease"/>
            <person name="Wu L."/>
            <person name="Ma J."/>
        </authorList>
    </citation>
    <scope>NUCLEOTIDE SEQUENCE [LARGE SCALE GENOMIC DNA]</scope>
    <source>
        <strain evidence="6">KCTC 42423</strain>
    </source>
</reference>
<dbReference type="SUPFAM" id="SSF88713">
    <property type="entry name" value="Glycoside hydrolase/deacetylase"/>
    <property type="match status" value="1"/>
</dbReference>
<evidence type="ECO:0000256" key="2">
    <source>
        <dbReference type="ARBA" id="ARBA00022801"/>
    </source>
</evidence>
<dbReference type="Gene3D" id="3.20.20.370">
    <property type="entry name" value="Glycoside hydrolase/deacetylase"/>
    <property type="match status" value="1"/>
</dbReference>
<comment type="caution">
    <text evidence="5">The sequence shown here is derived from an EMBL/GenBank/DDBJ whole genome shotgun (WGS) entry which is preliminary data.</text>
</comment>
<dbReference type="RefSeq" id="WP_378257634.1">
    <property type="nucleotide sequence ID" value="NZ_JBHSJV010000001.1"/>
</dbReference>
<dbReference type="PANTHER" id="PTHR10587:SF133">
    <property type="entry name" value="CHITIN DEACETYLASE 1-RELATED"/>
    <property type="match status" value="1"/>
</dbReference>
<evidence type="ECO:0000256" key="1">
    <source>
        <dbReference type="ARBA" id="ARBA00022723"/>
    </source>
</evidence>
<proteinExistence type="predicted"/>
<dbReference type="EMBL" id="JBHULX010000004">
    <property type="protein sequence ID" value="MFD2590374.1"/>
    <property type="molecule type" value="Genomic_DNA"/>
</dbReference>
<dbReference type="Proteomes" id="UP001597459">
    <property type="component" value="Unassembled WGS sequence"/>
</dbReference>
<dbReference type="InterPro" id="IPR002509">
    <property type="entry name" value="NODB_dom"/>
</dbReference>
<accession>A0ABW5N621</accession>
<dbReference type="InterPro" id="IPR011330">
    <property type="entry name" value="Glyco_hydro/deAcase_b/a-brl"/>
</dbReference>
<evidence type="ECO:0000259" key="4">
    <source>
        <dbReference type="Pfam" id="PF01522"/>
    </source>
</evidence>
<name>A0ABW5N621_9FLAO</name>